<proteinExistence type="predicted"/>
<organism evidence="1 2">
    <name type="scientific">Diphasiastrum complanatum</name>
    <name type="common">Issler's clubmoss</name>
    <name type="synonym">Lycopodium complanatum</name>
    <dbReference type="NCBI Taxonomy" id="34168"/>
    <lineage>
        <taxon>Eukaryota</taxon>
        <taxon>Viridiplantae</taxon>
        <taxon>Streptophyta</taxon>
        <taxon>Embryophyta</taxon>
        <taxon>Tracheophyta</taxon>
        <taxon>Lycopodiopsida</taxon>
        <taxon>Lycopodiales</taxon>
        <taxon>Lycopodiaceae</taxon>
        <taxon>Lycopodioideae</taxon>
        <taxon>Diphasiastrum</taxon>
    </lineage>
</organism>
<name>A0ACC2EB43_DIPCM</name>
<protein>
    <submittedName>
        <fullName evidence="1">Uncharacterized protein</fullName>
    </submittedName>
</protein>
<dbReference type="EMBL" id="CM055094">
    <property type="protein sequence ID" value="KAJ7563719.1"/>
    <property type="molecule type" value="Genomic_DNA"/>
</dbReference>
<reference evidence="2" key="1">
    <citation type="journal article" date="2024" name="Proc. Natl. Acad. Sci. U.S.A.">
        <title>Extraordinary preservation of gene collinearity over three hundred million years revealed in homosporous lycophytes.</title>
        <authorList>
            <person name="Li C."/>
            <person name="Wickell D."/>
            <person name="Kuo L.Y."/>
            <person name="Chen X."/>
            <person name="Nie B."/>
            <person name="Liao X."/>
            <person name="Peng D."/>
            <person name="Ji J."/>
            <person name="Jenkins J."/>
            <person name="Williams M."/>
            <person name="Shu S."/>
            <person name="Plott C."/>
            <person name="Barry K."/>
            <person name="Rajasekar S."/>
            <person name="Grimwood J."/>
            <person name="Han X."/>
            <person name="Sun S."/>
            <person name="Hou Z."/>
            <person name="He W."/>
            <person name="Dai G."/>
            <person name="Sun C."/>
            <person name="Schmutz J."/>
            <person name="Leebens-Mack J.H."/>
            <person name="Li F.W."/>
            <person name="Wang L."/>
        </authorList>
    </citation>
    <scope>NUCLEOTIDE SEQUENCE [LARGE SCALE GENOMIC DNA]</scope>
    <source>
        <strain evidence="2">cv. PW_Plant_1</strain>
    </source>
</reference>
<gene>
    <name evidence="1" type="ORF">O6H91_03G123100</name>
</gene>
<sequence>MAAAGSIEARRQQLQVRRGGKDRSKLVGFCRSRWLAGGVACGLALICALRILALLVADGKGERSRFFDELALVTPWSTREMEPQGWTAAVEIASNERDVEMEEEQWEWKKNSSSDRLVETDSLLEVSKEQIFTSPSRPALIAIADKKPVDRHDQAYHSLKAFLHDMREMTSNFKVFVYPHSPDDPFRKLLDPVKSDPSGNYASESYFKKALMSSHFVTQDPSEADLFYLPFSIAGLRNDRRVGVGGIQDFVKNYVHKISHNHPYWNRTNGADHFYVVCHSVGRTAMEKALHVRVNAIQVVCSSNYHVHGYVPHKDVPIPQIWPRKGTPSEAGSIKQRKNLAFFAGGSNSPVRAYLVKTWANDTDILVHPKRISTPYSESLLASKFCLHVKGYEVNTARIGDAMYYGCVPVVIADYYDLPFNDILDWKQFSVVVTASDIPRLKAILTGISNAEYVRMHNFVMELRKHFQWHSPPQESDAFYTVMYELWLRRHVLRFPLS</sequence>
<evidence type="ECO:0000313" key="2">
    <source>
        <dbReference type="Proteomes" id="UP001162992"/>
    </source>
</evidence>
<evidence type="ECO:0000313" key="1">
    <source>
        <dbReference type="EMBL" id="KAJ7563719.1"/>
    </source>
</evidence>
<dbReference type="Proteomes" id="UP001162992">
    <property type="component" value="Chromosome 3"/>
</dbReference>
<accession>A0ACC2EB43</accession>
<comment type="caution">
    <text evidence="1">The sequence shown here is derived from an EMBL/GenBank/DDBJ whole genome shotgun (WGS) entry which is preliminary data.</text>
</comment>
<keyword evidence="2" id="KW-1185">Reference proteome</keyword>